<sequence>MRARNPGMACVLLAKPRIGLAKDLALVPRLAGLVNLYRNHEFNDVSGSALIGIEWLHGRDRLSV</sequence>
<comment type="caution">
    <text evidence="1">The sequence shown here is derived from an EMBL/GenBank/DDBJ whole genome shotgun (WGS) entry which is preliminary data.</text>
</comment>
<gene>
    <name evidence="1" type="ORF">SFOMI_3104</name>
</gene>
<dbReference type="AlphaFoldDB" id="A0A292ZGI4"/>
<evidence type="ECO:0000313" key="2">
    <source>
        <dbReference type="Proteomes" id="UP000221538"/>
    </source>
</evidence>
<dbReference type="RefSeq" id="WP_025547215.1">
    <property type="nucleotide sequence ID" value="NZ_BEWI01000032.1"/>
</dbReference>
<proteinExistence type="predicted"/>
<organism evidence="1 2">
    <name type="scientific">Sphingobium fuliginis (strain ATCC 27551)</name>
    <dbReference type="NCBI Taxonomy" id="336203"/>
    <lineage>
        <taxon>Bacteria</taxon>
        <taxon>Pseudomonadati</taxon>
        <taxon>Pseudomonadota</taxon>
        <taxon>Alphaproteobacteria</taxon>
        <taxon>Sphingomonadales</taxon>
        <taxon>Sphingomonadaceae</taxon>
        <taxon>Sphingobium</taxon>
    </lineage>
</organism>
<accession>A0A292ZGI4</accession>
<name>A0A292ZGI4_SPHSA</name>
<evidence type="ECO:0000313" key="1">
    <source>
        <dbReference type="EMBL" id="GAY22547.1"/>
    </source>
</evidence>
<reference evidence="1 2" key="2">
    <citation type="journal article" date="2013" name="Environ. Sci. Technol.">
        <title>The 4-tert-butylphenol-utilizing bacterium Sphingobium fuliginis OMI can degrade bisphenols via phenolic ring hydroxylation and meta-cleavage pathway.</title>
        <authorList>
            <person name="Ogata Y."/>
            <person name="Goda S."/>
            <person name="Toyama T."/>
            <person name="Sei K."/>
            <person name="Ike M."/>
        </authorList>
    </citation>
    <scope>NUCLEOTIDE SEQUENCE [LARGE SCALE GENOMIC DNA]</scope>
    <source>
        <strain evidence="1 2">OMI</strain>
    </source>
</reference>
<reference evidence="1 2" key="1">
    <citation type="journal article" date="2013" name="Biodegradation">
        <title>Occurrence of 4-tert-butylphenol (4-t-BP) biodegradation in an aquatic sample caused by the presence of Spirodela polyrrhiza and isolation of a 4-t-BP-utilizing bacterium.</title>
        <authorList>
            <person name="Ogata Y."/>
            <person name="Toyama T."/>
            <person name="Yu N."/>
            <person name="Wang X."/>
            <person name="Sei K."/>
            <person name="Ike M."/>
        </authorList>
    </citation>
    <scope>NUCLEOTIDE SEQUENCE [LARGE SCALE GENOMIC DNA]</scope>
    <source>
        <strain evidence="1 2">OMI</strain>
    </source>
</reference>
<dbReference type="EMBL" id="BEWI01000032">
    <property type="protein sequence ID" value="GAY22547.1"/>
    <property type="molecule type" value="Genomic_DNA"/>
</dbReference>
<dbReference type="Proteomes" id="UP000221538">
    <property type="component" value="Unassembled WGS sequence"/>
</dbReference>
<protein>
    <submittedName>
        <fullName evidence="1">Uncharacterized protein</fullName>
    </submittedName>
</protein>